<keyword evidence="2" id="KW-1133">Transmembrane helix</keyword>
<dbReference type="Gene3D" id="2.60.40.10">
    <property type="entry name" value="Immunoglobulins"/>
    <property type="match status" value="1"/>
</dbReference>
<evidence type="ECO:0000259" key="4">
    <source>
        <dbReference type="Pfam" id="PF01108"/>
    </source>
</evidence>
<dbReference type="AlphaFoldDB" id="A0AAN7XNK5"/>
<dbReference type="InterPro" id="IPR013783">
    <property type="entry name" value="Ig-like_fold"/>
</dbReference>
<evidence type="ECO:0000313" key="5">
    <source>
        <dbReference type="EMBL" id="KAK5865430.1"/>
    </source>
</evidence>
<protein>
    <recommendedName>
        <fullName evidence="4">Fibronectin type-III domain-containing protein</fullName>
    </recommendedName>
</protein>
<feature type="signal peptide" evidence="3">
    <location>
        <begin position="1"/>
        <end position="19"/>
    </location>
</feature>
<feature type="domain" description="Fibronectin type-III" evidence="4">
    <location>
        <begin position="8"/>
        <end position="105"/>
    </location>
</feature>
<feature type="chain" id="PRO_5042946300" description="Fibronectin type-III domain-containing protein" evidence="3">
    <location>
        <begin position="20"/>
        <end position="394"/>
    </location>
</feature>
<organism evidence="5 6">
    <name type="scientific">Eleginops maclovinus</name>
    <name type="common">Patagonian blennie</name>
    <name type="synonym">Eleginus maclovinus</name>
    <dbReference type="NCBI Taxonomy" id="56733"/>
    <lineage>
        <taxon>Eukaryota</taxon>
        <taxon>Metazoa</taxon>
        <taxon>Chordata</taxon>
        <taxon>Craniata</taxon>
        <taxon>Vertebrata</taxon>
        <taxon>Euteleostomi</taxon>
        <taxon>Actinopterygii</taxon>
        <taxon>Neopterygii</taxon>
        <taxon>Teleostei</taxon>
        <taxon>Neoteleostei</taxon>
        <taxon>Acanthomorphata</taxon>
        <taxon>Eupercaria</taxon>
        <taxon>Perciformes</taxon>
        <taxon>Notothenioidei</taxon>
        <taxon>Eleginopidae</taxon>
        <taxon>Eleginops</taxon>
    </lineage>
</organism>
<feature type="compositionally biased region" description="Acidic residues" evidence="1">
    <location>
        <begin position="376"/>
        <end position="386"/>
    </location>
</feature>
<name>A0AAN7XNK5_ELEMC</name>
<keyword evidence="2" id="KW-0472">Membrane</keyword>
<dbReference type="EMBL" id="JAUZQC010000009">
    <property type="protein sequence ID" value="KAK5865430.1"/>
    <property type="molecule type" value="Genomic_DNA"/>
</dbReference>
<evidence type="ECO:0000313" key="6">
    <source>
        <dbReference type="Proteomes" id="UP001346869"/>
    </source>
</evidence>
<dbReference type="PANTHER" id="PTHR20859">
    <property type="entry name" value="INTERFERON/INTERLEUKIN RECEPTOR"/>
    <property type="match status" value="1"/>
</dbReference>
<feature type="compositionally biased region" description="Acidic residues" evidence="1">
    <location>
        <begin position="356"/>
        <end position="365"/>
    </location>
</feature>
<dbReference type="InterPro" id="IPR050650">
    <property type="entry name" value="Type-II_Cytokine-TF_Rcpt"/>
</dbReference>
<evidence type="ECO:0000256" key="2">
    <source>
        <dbReference type="SAM" id="Phobius"/>
    </source>
</evidence>
<dbReference type="InterPro" id="IPR003961">
    <property type="entry name" value="FN3_dom"/>
</dbReference>
<reference evidence="5 6" key="1">
    <citation type="journal article" date="2023" name="Genes (Basel)">
        <title>Chromosome-Level Genome Assembly and Circadian Gene Repertoire of the Patagonia Blennie Eleginops maclovinus-The Closest Ancestral Proxy of Antarctic Cryonotothenioids.</title>
        <authorList>
            <person name="Cheng C.C."/>
            <person name="Rivera-Colon A.G."/>
            <person name="Minhas B.F."/>
            <person name="Wilson L."/>
            <person name="Rayamajhi N."/>
            <person name="Vargas-Chacoff L."/>
            <person name="Catchen J.M."/>
        </authorList>
    </citation>
    <scope>NUCLEOTIDE SEQUENCE [LARGE SCALE GENOMIC DNA]</scope>
    <source>
        <strain evidence="5">JMC-PN-2008</strain>
    </source>
</reference>
<dbReference type="GO" id="GO:0004896">
    <property type="term" value="F:cytokine receptor activity"/>
    <property type="evidence" value="ECO:0007669"/>
    <property type="project" value="TreeGrafter"/>
</dbReference>
<dbReference type="Proteomes" id="UP001346869">
    <property type="component" value="Unassembled WGS sequence"/>
</dbReference>
<proteinExistence type="predicted"/>
<feature type="transmembrane region" description="Helical" evidence="2">
    <location>
        <begin position="232"/>
        <end position="255"/>
    </location>
</feature>
<dbReference type="Pfam" id="PF01108">
    <property type="entry name" value="Tissue_fac"/>
    <property type="match status" value="1"/>
</dbReference>
<reference evidence="5 6" key="2">
    <citation type="journal article" date="2023" name="Mol. Biol. Evol.">
        <title>Genomics of Secondarily Temperate Adaptation in the Only Non-Antarctic Icefish.</title>
        <authorList>
            <person name="Rivera-Colon A.G."/>
            <person name="Rayamajhi N."/>
            <person name="Minhas B.F."/>
            <person name="Madrigal G."/>
            <person name="Bilyk K.T."/>
            <person name="Yoon V."/>
            <person name="Hune M."/>
            <person name="Gregory S."/>
            <person name="Cheng C.H.C."/>
            <person name="Catchen J.M."/>
        </authorList>
    </citation>
    <scope>NUCLEOTIDE SEQUENCE [LARGE SCALE GENOMIC DNA]</scope>
    <source>
        <strain evidence="5">JMC-PN-2008</strain>
    </source>
</reference>
<evidence type="ECO:0000256" key="1">
    <source>
        <dbReference type="SAM" id="MobiDB-lite"/>
    </source>
</evidence>
<sequence>MMPDGAIMALLLLVSGVSAAVEVPPPENLTVSCSNLNVSVSWDFSGDQTQTKFKIDVKSSANTKGHSSLVSKRHFDLSQIVWESKNYFMEYYAVNVTAIQGDHKSNDTGTSFSFNTLKSVFVKCELDFPPVDLMETDSGATLLFMNPLRFYKKLNQSYEAEAVPFSFIASSKTNETGVCKVKDENCKLDIPFAADAEKCVTLKGQLVHSASRDNFVFRKTGLICAEEAEGDFTVAMVVMLFILGIVITMILIFIFKVKAWTVKIPEIPPFLKPGWNPTNKVLAYATVSPVDTIDVNLRYNMCNQPSVSSEEDLTEEGDCSCVLQVEEEEHDRRDNGRDNLPPSSENYSDGRLLEESSGDEDDSADDLVKTEIVSIDVEEKEDEDDMGGTVYMKR</sequence>
<gene>
    <name evidence="5" type="ORF">PBY51_019701</name>
</gene>
<comment type="caution">
    <text evidence="5">The sequence shown here is derived from an EMBL/GenBank/DDBJ whole genome shotgun (WGS) entry which is preliminary data.</text>
</comment>
<dbReference type="GO" id="GO:0005886">
    <property type="term" value="C:plasma membrane"/>
    <property type="evidence" value="ECO:0007669"/>
    <property type="project" value="TreeGrafter"/>
</dbReference>
<keyword evidence="6" id="KW-1185">Reference proteome</keyword>
<keyword evidence="3" id="KW-0732">Signal</keyword>
<keyword evidence="2" id="KW-0812">Transmembrane</keyword>
<dbReference type="PANTHER" id="PTHR20859:SF87">
    <property type="entry name" value="CYTOKINE RECEPTOR FAMILY MEMBER B13-RELATED"/>
    <property type="match status" value="1"/>
</dbReference>
<accession>A0AAN7XNK5</accession>
<feature type="region of interest" description="Disordered" evidence="1">
    <location>
        <begin position="326"/>
        <end position="394"/>
    </location>
</feature>
<evidence type="ECO:0000256" key="3">
    <source>
        <dbReference type="SAM" id="SignalP"/>
    </source>
</evidence>